<keyword evidence="4 9" id="KW-0479">Metal-binding</keyword>
<keyword evidence="11" id="KW-0472">Membrane</keyword>
<dbReference type="EMBL" id="QGNW01001763">
    <property type="protein sequence ID" value="RVW31292.1"/>
    <property type="molecule type" value="Genomic_DNA"/>
</dbReference>
<dbReference type="PANTHER" id="PTHR11359:SF14">
    <property type="entry name" value="AMP DEAMINASE"/>
    <property type="match status" value="1"/>
</dbReference>
<feature type="binding site" evidence="9">
    <location>
        <position position="634"/>
    </location>
    <ligand>
        <name>Zn(2+)</name>
        <dbReference type="ChEBI" id="CHEBI:29105"/>
        <note>catalytic</note>
    </ligand>
</feature>
<evidence type="ECO:0000256" key="8">
    <source>
        <dbReference type="PIRSR" id="PIRSR606329-2"/>
    </source>
</evidence>
<protein>
    <recommendedName>
        <fullName evidence="3">AMP deaminase</fullName>
        <ecNumber evidence="3">3.5.4.6</ecNumber>
    </recommendedName>
</protein>
<evidence type="ECO:0000256" key="2">
    <source>
        <dbReference type="ARBA" id="ARBA00006676"/>
    </source>
</evidence>
<feature type="transmembrane region" description="Helical" evidence="11">
    <location>
        <begin position="318"/>
        <end position="341"/>
    </location>
</feature>
<dbReference type="SUPFAM" id="SSF51556">
    <property type="entry name" value="Metallo-dependent hydrolases"/>
    <property type="match status" value="1"/>
</dbReference>
<dbReference type="GO" id="GO:0003876">
    <property type="term" value="F:AMP deaminase activity"/>
    <property type="evidence" value="ECO:0007669"/>
    <property type="project" value="UniProtKB-EC"/>
</dbReference>
<feature type="binding site" evidence="8">
    <location>
        <begin position="705"/>
        <end position="710"/>
    </location>
    <ligand>
        <name>substrate</name>
    </ligand>
</feature>
<organism evidence="12 13">
    <name type="scientific">Vitis vinifera</name>
    <name type="common">Grape</name>
    <dbReference type="NCBI Taxonomy" id="29760"/>
    <lineage>
        <taxon>Eukaryota</taxon>
        <taxon>Viridiplantae</taxon>
        <taxon>Streptophyta</taxon>
        <taxon>Embryophyta</taxon>
        <taxon>Tracheophyta</taxon>
        <taxon>Spermatophyta</taxon>
        <taxon>Magnoliopsida</taxon>
        <taxon>eudicotyledons</taxon>
        <taxon>Gunneridae</taxon>
        <taxon>Pentapetalae</taxon>
        <taxon>rosids</taxon>
        <taxon>Vitales</taxon>
        <taxon>Vitaceae</taxon>
        <taxon>Viteae</taxon>
        <taxon>Vitis</taxon>
    </lineage>
</organism>
<comment type="caution">
    <text evidence="12">The sequence shown here is derived from an EMBL/GenBank/DDBJ whole genome shotgun (WGS) entry which is preliminary data.</text>
</comment>
<feature type="binding site" evidence="8">
    <location>
        <position position="636"/>
    </location>
    <ligand>
        <name>substrate</name>
    </ligand>
</feature>
<proteinExistence type="inferred from homology"/>
<dbReference type="GO" id="GO:0046872">
    <property type="term" value="F:metal ion binding"/>
    <property type="evidence" value="ECO:0007669"/>
    <property type="project" value="UniProtKB-KW"/>
</dbReference>
<evidence type="ECO:0000256" key="7">
    <source>
        <dbReference type="ARBA" id="ARBA00023080"/>
    </source>
</evidence>
<evidence type="ECO:0000313" key="12">
    <source>
        <dbReference type="EMBL" id="RVW31292.1"/>
    </source>
</evidence>
<gene>
    <name evidence="12" type="primary">AMPD_3</name>
    <name evidence="12" type="ORF">CK203_100342</name>
</gene>
<dbReference type="GO" id="GO:0032264">
    <property type="term" value="P:IMP salvage"/>
    <property type="evidence" value="ECO:0007669"/>
    <property type="project" value="InterPro"/>
</dbReference>
<keyword evidence="11" id="KW-1133">Transmembrane helix</keyword>
<dbReference type="EC" id="3.5.4.6" evidence="3"/>
<dbReference type="InterPro" id="IPR032466">
    <property type="entry name" value="Metal_Hydrolase"/>
</dbReference>
<evidence type="ECO:0000313" key="13">
    <source>
        <dbReference type="Proteomes" id="UP000288805"/>
    </source>
</evidence>
<dbReference type="PANTHER" id="PTHR11359">
    <property type="entry name" value="AMP DEAMINASE"/>
    <property type="match status" value="1"/>
</dbReference>
<comment type="pathway">
    <text evidence="1">Purine metabolism; IMP biosynthesis via salvage pathway; IMP from AMP: step 1/1.</text>
</comment>
<keyword evidence="6 9" id="KW-0862">Zinc</keyword>
<evidence type="ECO:0000256" key="1">
    <source>
        <dbReference type="ARBA" id="ARBA00004955"/>
    </source>
</evidence>
<accession>A0A438D768</accession>
<dbReference type="AlphaFoldDB" id="A0A438D768"/>
<feature type="transmembrane region" description="Helical" evidence="11">
    <location>
        <begin position="46"/>
        <end position="68"/>
    </location>
</feature>
<reference evidence="12 13" key="1">
    <citation type="journal article" date="2018" name="PLoS Genet.">
        <title>Population sequencing reveals clonal diversity and ancestral inbreeding in the grapevine cultivar Chardonnay.</title>
        <authorList>
            <person name="Roach M.J."/>
            <person name="Johnson D.L."/>
            <person name="Bohlmann J."/>
            <person name="van Vuuren H.J."/>
            <person name="Jones S.J."/>
            <person name="Pretorius I.S."/>
            <person name="Schmidt S.A."/>
            <person name="Borneman A.R."/>
        </authorList>
    </citation>
    <scope>NUCLEOTIDE SEQUENCE [LARGE SCALE GENOMIC DNA]</scope>
    <source>
        <strain evidence="13">cv. Chardonnay</strain>
        <tissue evidence="12">Leaf</tissue>
    </source>
</reference>
<dbReference type="Gene3D" id="3.20.20.140">
    <property type="entry name" value="Metal-dependent hydrolases"/>
    <property type="match status" value="1"/>
</dbReference>
<keyword evidence="5" id="KW-0378">Hydrolase</keyword>
<evidence type="ECO:0000256" key="9">
    <source>
        <dbReference type="PIRSR" id="PIRSR606329-3"/>
    </source>
</evidence>
<evidence type="ECO:0000256" key="3">
    <source>
        <dbReference type="ARBA" id="ARBA00012775"/>
    </source>
</evidence>
<evidence type="ECO:0000256" key="4">
    <source>
        <dbReference type="ARBA" id="ARBA00022723"/>
    </source>
</evidence>
<name>A0A438D768_VITVI</name>
<dbReference type="Gene3D" id="4.10.800.20">
    <property type="match status" value="1"/>
</dbReference>
<keyword evidence="7" id="KW-0546">Nucleotide metabolism</keyword>
<comment type="cofactor">
    <cofactor evidence="9">
        <name>Zn(2+)</name>
        <dbReference type="ChEBI" id="CHEBI:29105"/>
    </cofactor>
    <text evidence="9">Binds 1 zinc ion per subunit.</text>
</comment>
<dbReference type="InterPro" id="IPR006329">
    <property type="entry name" value="AMPD"/>
</dbReference>
<feature type="binding site" evidence="9">
    <location>
        <position position="636"/>
    </location>
    <ligand>
        <name>Zn(2+)</name>
        <dbReference type="ChEBI" id="CHEBI:29105"/>
        <note>catalytic</note>
    </ligand>
</feature>
<evidence type="ECO:0000256" key="6">
    <source>
        <dbReference type="ARBA" id="ARBA00022833"/>
    </source>
</evidence>
<feature type="region of interest" description="Disordered" evidence="10">
    <location>
        <begin position="179"/>
        <end position="198"/>
    </location>
</feature>
<sequence length="739" mass="82748">MIAETTLRYTQPKRSVFKQTELKGFIEFSVPMDPGSSSSSSSSSAFPLHMAMAALVGASLMAISAFYVHKRSVDQVLHRLIDIRRGGPAKADDHGGGERGDCDDAEAEVETNRKMRGRGPSRSLDKAALCCRRVSSSLPNAVLDSSWFDEESNFDPPKPFSVQDFSSCHFDKLNSIPSGLPPLQTAPKDEEHLSASHSGSNVRVAPVSRLMTPRSLGGNAFDSAGDSDEEGTELVIGEDTFFNYADTNHSVDFMGINKDSCPSLFSIATHHNAWFVALRAEEGGRIIGTLALRCVFMIGSWGWWSCFFRVSIQWMFELAMGKLATCGIFLLSLFVIVWVLLQSVKAQLASQGSGPHGEFEGLGHGRLLVSERITFTLLLDLQDLNSNIQNSTLLPFKVDNGNCFEDQKCRGTKTESNVGVDLHGNGKMDTASGNILGTRPISANTISPLRTIVQESTNVEEEEVLEMIRGCLDLRDTYVYREKVAPWEKVTELGSTALETSSDPFHFDLVETTTVSFPLLAFSHFSFKLLFNAVSSISKQHHFRMEDGVVHVYASKNDTLDLFPVASSTTFFTDMHHILRIMAIGNVRSSCHHRLRFLEEKFRLHLLVNADREFLAQKSAPHRDFYNIRKVDTHVHHSACMNQKHLLRFIKSKLRKEPDEVVIFRDGKYLTLREVFESLDLTGHDLNVDLLDVHADKSTFHRFDKFNLKYNPCGQSRLREIFLKQDNLIQGLKHIGMRT</sequence>
<evidence type="ECO:0000256" key="5">
    <source>
        <dbReference type="ARBA" id="ARBA00022801"/>
    </source>
</evidence>
<dbReference type="Proteomes" id="UP000288805">
    <property type="component" value="Unassembled WGS sequence"/>
</dbReference>
<evidence type="ECO:0000256" key="10">
    <source>
        <dbReference type="SAM" id="MobiDB-lite"/>
    </source>
</evidence>
<evidence type="ECO:0000256" key="11">
    <source>
        <dbReference type="SAM" id="Phobius"/>
    </source>
</evidence>
<dbReference type="FunFam" id="4.10.800.20:FF:000001">
    <property type="entry name" value="AMP deaminase"/>
    <property type="match status" value="1"/>
</dbReference>
<dbReference type="Pfam" id="PF19326">
    <property type="entry name" value="AMP_deaminase"/>
    <property type="match status" value="1"/>
</dbReference>
<comment type="similarity">
    <text evidence="2">Belongs to the metallo-dependent hydrolases superfamily. Adenosine and AMP deaminases family.</text>
</comment>
<keyword evidence="11" id="KW-0812">Transmembrane</keyword>